<feature type="domain" description="Alanine dehydrogenase/pyridine nucleotide transhydrogenase NAD(H)-binding" evidence="3">
    <location>
        <begin position="169"/>
        <end position="331"/>
    </location>
</feature>
<dbReference type="RefSeq" id="WP_092102128.1">
    <property type="nucleotide sequence ID" value="NZ_LT629739.1"/>
</dbReference>
<feature type="domain" description="Alanine dehydrogenase/pyridine nucleotide transhydrogenase N-terminal" evidence="4">
    <location>
        <begin position="29"/>
        <end position="166"/>
    </location>
</feature>
<dbReference type="SUPFAM" id="SSF52283">
    <property type="entry name" value="Formate/glycerate dehydrogenase catalytic domain-like"/>
    <property type="match status" value="1"/>
</dbReference>
<evidence type="ECO:0000256" key="1">
    <source>
        <dbReference type="ARBA" id="ARBA00023002"/>
    </source>
</evidence>
<dbReference type="CDD" id="cd12181">
    <property type="entry name" value="ceo_syn"/>
    <property type="match status" value="1"/>
</dbReference>
<organism evidence="5 6">
    <name type="scientific">Brevibacterium sandarakinum</name>
    <dbReference type="NCBI Taxonomy" id="629680"/>
    <lineage>
        <taxon>Bacteria</taxon>
        <taxon>Bacillati</taxon>
        <taxon>Actinomycetota</taxon>
        <taxon>Actinomycetes</taxon>
        <taxon>Micrococcales</taxon>
        <taxon>Brevibacteriaceae</taxon>
        <taxon>Brevibacterium</taxon>
    </lineage>
</organism>
<dbReference type="GO" id="GO:0006524">
    <property type="term" value="P:alanine catabolic process"/>
    <property type="evidence" value="ECO:0007669"/>
    <property type="project" value="TreeGrafter"/>
</dbReference>
<dbReference type="STRING" id="629680.SAMN04489751_0233"/>
<keyword evidence="1" id="KW-0560">Oxidoreductase</keyword>
<dbReference type="InterPro" id="IPR036291">
    <property type="entry name" value="NAD(P)-bd_dom_sf"/>
</dbReference>
<dbReference type="SMART" id="SM01003">
    <property type="entry name" value="AlaDh_PNT_N"/>
    <property type="match status" value="1"/>
</dbReference>
<gene>
    <name evidence="5" type="ORF">SAMN04489751_0233</name>
</gene>
<dbReference type="InterPro" id="IPR046951">
    <property type="entry name" value="CEOS"/>
</dbReference>
<dbReference type="EMBL" id="LT629739">
    <property type="protein sequence ID" value="SDR72731.1"/>
    <property type="molecule type" value="Genomic_DNA"/>
</dbReference>
<dbReference type="Proteomes" id="UP000199700">
    <property type="component" value="Chromosome"/>
</dbReference>
<name>A0A1H1LDQ7_BRESA</name>
<dbReference type="Pfam" id="PF05222">
    <property type="entry name" value="AlaDh_PNT_N"/>
    <property type="match status" value="1"/>
</dbReference>
<evidence type="ECO:0000313" key="5">
    <source>
        <dbReference type="EMBL" id="SDR72731.1"/>
    </source>
</evidence>
<evidence type="ECO:0000259" key="3">
    <source>
        <dbReference type="SMART" id="SM01002"/>
    </source>
</evidence>
<accession>A0A1H1LDQ7</accession>
<evidence type="ECO:0000256" key="2">
    <source>
        <dbReference type="SAM" id="MobiDB-lite"/>
    </source>
</evidence>
<dbReference type="SMART" id="SM01002">
    <property type="entry name" value="AlaDh_PNT_C"/>
    <property type="match status" value="1"/>
</dbReference>
<sequence length="406" mass="44063">MSGTVHPTTADSAASANDETPTSGLLTLGLLADSSMENERRLPIHPHHIDRIDAEVRARMIVERGYAADFQLEPGYIESRVGRVAERSEVIESAEVLLLPKPQAADVEAIPEGRVLWGWPHCVQDVAMAQTAIDRRLTLIAFEAMNHWTRQGDFSLHVFHQNNELAGYCSVQHALSLTGSTGDYGPRLSAVVIGFGATARGAVTALKAQGIHDIQVLTQRGVAAVGSPIHSAHITQLNTGDGPTHLSTVVTDAGDVLLPTFLASHDIVLNCTLQDVSAPMTYLRTEDLKEFAPGGLIIDVSCDEGMGFEWAKPTGFENPMFTVGQGVNYYAVDHTPSYLWNSATWEISEALLPYLRTVMEGPDAWPQVPTIARAIEIQNGEVKNPSILSFQGRGSEYPYTRIAEVS</sequence>
<evidence type="ECO:0000259" key="4">
    <source>
        <dbReference type="SMART" id="SM01003"/>
    </source>
</evidence>
<dbReference type="PANTHER" id="PTHR42795">
    <property type="entry name" value="ALANINE DEHYDROGENASE"/>
    <property type="match status" value="1"/>
</dbReference>
<dbReference type="GO" id="GO:0047126">
    <property type="term" value="F:N5-(carboxyethyl)ornithine synthase activity"/>
    <property type="evidence" value="ECO:0007669"/>
    <property type="project" value="InterPro"/>
</dbReference>
<protein>
    <submittedName>
        <fullName evidence="5">Alanine dehydrogenase</fullName>
    </submittedName>
</protein>
<dbReference type="PANTHER" id="PTHR42795:SF1">
    <property type="entry name" value="ALANINE DEHYDROGENASE"/>
    <property type="match status" value="1"/>
</dbReference>
<dbReference type="InterPro" id="IPR007886">
    <property type="entry name" value="AlaDH/PNT_N"/>
</dbReference>
<proteinExistence type="predicted"/>
<dbReference type="GO" id="GO:0005886">
    <property type="term" value="C:plasma membrane"/>
    <property type="evidence" value="ECO:0007669"/>
    <property type="project" value="TreeGrafter"/>
</dbReference>
<dbReference type="SUPFAM" id="SSF51735">
    <property type="entry name" value="NAD(P)-binding Rossmann-fold domains"/>
    <property type="match status" value="1"/>
</dbReference>
<dbReference type="InterPro" id="IPR007698">
    <property type="entry name" value="AlaDH/PNT_NAD(H)-bd"/>
</dbReference>
<feature type="region of interest" description="Disordered" evidence="2">
    <location>
        <begin position="1"/>
        <end position="21"/>
    </location>
</feature>
<reference evidence="5" key="1">
    <citation type="submission" date="2016-10" db="EMBL/GenBank/DDBJ databases">
        <authorList>
            <person name="Varghese N."/>
            <person name="Submissions S."/>
        </authorList>
    </citation>
    <scope>NUCLEOTIDE SEQUENCE [LARGE SCALE GENOMIC DNA]</scope>
    <source>
        <strain evidence="5">DSM 22082</strain>
    </source>
</reference>
<dbReference type="AlphaFoldDB" id="A0A1H1LDQ7"/>
<evidence type="ECO:0000313" key="6">
    <source>
        <dbReference type="Proteomes" id="UP000199700"/>
    </source>
</evidence>
<dbReference type="Gene3D" id="3.40.50.720">
    <property type="entry name" value="NAD(P)-binding Rossmann-like Domain"/>
    <property type="match status" value="2"/>
</dbReference>
<keyword evidence="6" id="KW-1185">Reference proteome</keyword>
<dbReference type="GO" id="GO:0000286">
    <property type="term" value="F:alanine dehydrogenase activity"/>
    <property type="evidence" value="ECO:0007669"/>
    <property type="project" value="TreeGrafter"/>
</dbReference>
<dbReference type="Pfam" id="PF01262">
    <property type="entry name" value="AlaDh_PNT_C"/>
    <property type="match status" value="1"/>
</dbReference>